<organism evidence="1">
    <name type="scientific">Timema douglasi</name>
    <name type="common">Walking stick</name>
    <dbReference type="NCBI Taxonomy" id="61478"/>
    <lineage>
        <taxon>Eukaryota</taxon>
        <taxon>Metazoa</taxon>
        <taxon>Ecdysozoa</taxon>
        <taxon>Arthropoda</taxon>
        <taxon>Hexapoda</taxon>
        <taxon>Insecta</taxon>
        <taxon>Pterygota</taxon>
        <taxon>Neoptera</taxon>
        <taxon>Polyneoptera</taxon>
        <taxon>Phasmatodea</taxon>
        <taxon>Timematodea</taxon>
        <taxon>Timematoidea</taxon>
        <taxon>Timematidae</taxon>
        <taxon>Timema</taxon>
    </lineage>
</organism>
<protein>
    <submittedName>
        <fullName evidence="1">Uncharacterized protein</fullName>
    </submittedName>
</protein>
<dbReference type="EMBL" id="OA569593">
    <property type="protein sequence ID" value="CAD7202615.1"/>
    <property type="molecule type" value="Genomic_DNA"/>
</dbReference>
<gene>
    <name evidence="1" type="ORF">TDIB3V08_LOCUS8797</name>
</gene>
<reference evidence="1" key="1">
    <citation type="submission" date="2020-11" db="EMBL/GenBank/DDBJ databases">
        <authorList>
            <person name="Tran Van P."/>
        </authorList>
    </citation>
    <scope>NUCLEOTIDE SEQUENCE</scope>
</reference>
<sequence>MASLVLTDSSQLTSVSQHLGIYSSPVASLVLTDSSQLTSDSQHLVRHESSALDRAATEHHRWLSRTKLDLFSRRNNARSDLQIGLEKINDFSVVAHAVAIPTGGEKSY</sequence>
<dbReference type="AlphaFoldDB" id="A0A7R8VTX7"/>
<evidence type="ECO:0000313" key="1">
    <source>
        <dbReference type="EMBL" id="CAD7202615.1"/>
    </source>
</evidence>
<name>A0A7R8VTX7_TIMDO</name>
<accession>A0A7R8VTX7</accession>
<proteinExistence type="predicted"/>